<keyword evidence="2" id="KW-0576">Peroxisome</keyword>
<dbReference type="PANTHER" id="PTHR20990:SF1">
    <property type="entry name" value="PEROXISOMAL MEMBRANE PROTEIN 11C"/>
    <property type="match status" value="1"/>
</dbReference>
<dbReference type="Pfam" id="PF05648">
    <property type="entry name" value="PEX11"/>
    <property type="match status" value="1"/>
</dbReference>
<keyword evidence="6" id="KW-1185">Reference proteome</keyword>
<evidence type="ECO:0000313" key="5">
    <source>
        <dbReference type="EMBL" id="KAK7084831.1"/>
    </source>
</evidence>
<keyword evidence="1 4" id="KW-0472">Membrane</keyword>
<dbReference type="InterPro" id="IPR008733">
    <property type="entry name" value="PEX11"/>
</dbReference>
<organism evidence="5 6">
    <name type="scientific">Halocaridina rubra</name>
    <name type="common">Hawaiian red shrimp</name>
    <dbReference type="NCBI Taxonomy" id="373956"/>
    <lineage>
        <taxon>Eukaryota</taxon>
        <taxon>Metazoa</taxon>
        <taxon>Ecdysozoa</taxon>
        <taxon>Arthropoda</taxon>
        <taxon>Crustacea</taxon>
        <taxon>Multicrustacea</taxon>
        <taxon>Malacostraca</taxon>
        <taxon>Eumalacostraca</taxon>
        <taxon>Eucarida</taxon>
        <taxon>Decapoda</taxon>
        <taxon>Pleocyemata</taxon>
        <taxon>Caridea</taxon>
        <taxon>Atyoidea</taxon>
        <taxon>Atyidae</taxon>
        <taxon>Halocaridina</taxon>
    </lineage>
</organism>
<dbReference type="InterPro" id="IPR026510">
    <property type="entry name" value="PEX11C_met"/>
</dbReference>
<sequence>MVHSMRNVGDHLGAFFSFYPRNILKNMGLQDIVSVLETYRGREKTMRTIQYGLLFATPLASRNVKAAFEVISSQLGLSRVVLRLFDDLPMLQFSLSCGIGKKDEDDTVRTLQILNNVVDQLYFPVEHIAWLRDVKVLRGTSTGLWNISLLLWGISLCLNILRSLRRITLLKKRNKMSSLEEKKRIEAIYTAEWLTVIMQASDLLNALNWSSFRPWNKSFAAWQVGLFGLISSLIGFSKLLSAN</sequence>
<comment type="caution">
    <text evidence="5">The sequence shown here is derived from an EMBL/GenBank/DDBJ whole genome shotgun (WGS) entry which is preliminary data.</text>
</comment>
<dbReference type="Proteomes" id="UP001381693">
    <property type="component" value="Unassembled WGS sequence"/>
</dbReference>
<dbReference type="GO" id="GO:0016559">
    <property type="term" value="P:peroxisome fission"/>
    <property type="evidence" value="ECO:0007669"/>
    <property type="project" value="InterPro"/>
</dbReference>
<dbReference type="AlphaFoldDB" id="A0AAN9A8H3"/>
<reference evidence="5 6" key="1">
    <citation type="submission" date="2023-11" db="EMBL/GenBank/DDBJ databases">
        <title>Halocaridina rubra genome assembly.</title>
        <authorList>
            <person name="Smith C."/>
        </authorList>
    </citation>
    <scope>NUCLEOTIDE SEQUENCE [LARGE SCALE GENOMIC DNA]</scope>
    <source>
        <strain evidence="5">EP-1</strain>
        <tissue evidence="5">Whole</tissue>
    </source>
</reference>
<dbReference type="GO" id="GO:0005778">
    <property type="term" value="C:peroxisomal membrane"/>
    <property type="evidence" value="ECO:0007669"/>
    <property type="project" value="UniProtKB-SubCell"/>
</dbReference>
<dbReference type="PANTHER" id="PTHR20990">
    <property type="entry name" value="PEROXISOMAL BIOGENESIS FACTOR 11"/>
    <property type="match status" value="1"/>
</dbReference>
<feature type="transmembrane region" description="Helical" evidence="4">
    <location>
        <begin position="219"/>
        <end position="240"/>
    </location>
</feature>
<feature type="transmembrane region" description="Helical" evidence="4">
    <location>
        <begin position="144"/>
        <end position="164"/>
    </location>
</feature>
<feature type="transmembrane region" description="Helical" evidence="4">
    <location>
        <begin position="185"/>
        <end position="207"/>
    </location>
</feature>
<accession>A0AAN9A8H3</accession>
<evidence type="ECO:0000256" key="3">
    <source>
        <dbReference type="ARBA" id="ARBA00046271"/>
    </source>
</evidence>
<evidence type="ECO:0000256" key="4">
    <source>
        <dbReference type="SAM" id="Phobius"/>
    </source>
</evidence>
<protein>
    <submittedName>
        <fullName evidence="5">Peroxisomal biogenesis factor 11 gamma</fullName>
    </submittedName>
</protein>
<keyword evidence="4" id="KW-1133">Transmembrane helix</keyword>
<evidence type="ECO:0000256" key="1">
    <source>
        <dbReference type="ARBA" id="ARBA00023136"/>
    </source>
</evidence>
<comment type="subcellular location">
    <subcellularLocation>
        <location evidence="3">Peroxisome membrane</location>
    </subcellularLocation>
</comment>
<evidence type="ECO:0000313" key="6">
    <source>
        <dbReference type="Proteomes" id="UP001381693"/>
    </source>
</evidence>
<evidence type="ECO:0000256" key="2">
    <source>
        <dbReference type="ARBA" id="ARBA00023140"/>
    </source>
</evidence>
<proteinExistence type="predicted"/>
<name>A0AAN9A8H3_HALRR</name>
<dbReference type="EMBL" id="JAXCGZ010001968">
    <property type="protein sequence ID" value="KAK7084831.1"/>
    <property type="molecule type" value="Genomic_DNA"/>
</dbReference>
<keyword evidence="4" id="KW-0812">Transmembrane</keyword>
<gene>
    <name evidence="5" type="primary">PEX11G</name>
    <name evidence="5" type="ORF">SK128_016212</name>
</gene>